<dbReference type="PRINTS" id="PR01270">
    <property type="entry name" value="HDASUPER"/>
</dbReference>
<dbReference type="GO" id="GO:0004407">
    <property type="term" value="F:histone deacetylase activity"/>
    <property type="evidence" value="ECO:0007669"/>
    <property type="project" value="TreeGrafter"/>
</dbReference>
<evidence type="ECO:0000259" key="2">
    <source>
        <dbReference type="Pfam" id="PF00850"/>
    </source>
</evidence>
<dbReference type="InterPro" id="IPR000286">
    <property type="entry name" value="HDACs"/>
</dbReference>
<dbReference type="HOGENOM" id="CLU_007727_8_1_4"/>
<dbReference type="Proteomes" id="UP000004956">
    <property type="component" value="Unassembled WGS sequence"/>
</dbReference>
<dbReference type="AlphaFoldDB" id="H3KEJ4"/>
<evidence type="ECO:0000313" key="4">
    <source>
        <dbReference type="Proteomes" id="UP000004956"/>
    </source>
</evidence>
<dbReference type="RefSeq" id="WP_008541994.1">
    <property type="nucleotide sequence ID" value="NZ_JH604946.1"/>
</dbReference>
<dbReference type="InterPro" id="IPR037138">
    <property type="entry name" value="His_deacetylse_dom_sf"/>
</dbReference>
<proteinExistence type="inferred from homology"/>
<evidence type="ECO:0000313" key="3">
    <source>
        <dbReference type="EMBL" id="EHY31464.1"/>
    </source>
</evidence>
<sequence>MTTAQAPAWSGLPTGYFTHGRIYDPNPLANAPESPERMEALESRLFVSGLEDFVERVECGPAPRGVVTLAHDEDYVEALEKASQGDKEALARFEMTDTKVGPGTFDAAMRSVGAVVAAVDAVFSRTCRNAFCAVRPPGHHAGRARAGGFCFLNNVAVGALYARARWGVERVAVLDFDVHHGDGTEEILAGREGVKFLSLFQWPLFPDRRIVPAPENVVQSPLEAGAAGPEIERVVENEWLPVLADFRPQLMLLSAGFDAHVEETMAQLKAAERDYAYLTRRMMDAAAALCEGRLVSVLEGGYSLRSLARSVTAHLQTLMRP</sequence>
<reference evidence="3 4" key="1">
    <citation type="submission" date="2011-11" db="EMBL/GenBank/DDBJ databases">
        <authorList>
            <person name="Weinstock G."/>
            <person name="Sodergren E."/>
            <person name="Clifton S."/>
            <person name="Fulton L."/>
            <person name="Fulton B."/>
            <person name="Courtney L."/>
            <person name="Fronick C."/>
            <person name="Harrison M."/>
            <person name="Strong C."/>
            <person name="Farmer C."/>
            <person name="Delahaunty K."/>
            <person name="Markovic C."/>
            <person name="Hall O."/>
            <person name="Minx P."/>
            <person name="Tomlinson C."/>
            <person name="Mitreva M."/>
            <person name="Hou S."/>
            <person name="Chen J."/>
            <person name="Wollam A."/>
            <person name="Pepin K.H."/>
            <person name="Johnson M."/>
            <person name="Bhonagiri V."/>
            <person name="Zhang X."/>
            <person name="Suruliraj S."/>
            <person name="Warren W."/>
            <person name="Chinwalla A."/>
            <person name="Mardis E.R."/>
            <person name="Wilson R.K."/>
        </authorList>
    </citation>
    <scope>NUCLEOTIDE SEQUENCE [LARGE SCALE GENOMIC DNA]</scope>
    <source>
        <strain evidence="3 4">YIT 11816</strain>
    </source>
</reference>
<comment type="similarity">
    <text evidence="1">Belongs to the histone deacetylase family.</text>
</comment>
<protein>
    <submittedName>
        <fullName evidence="3">Histone deacetylase family protein</fullName>
    </submittedName>
</protein>
<keyword evidence="4" id="KW-1185">Reference proteome</keyword>
<dbReference type="InterPro" id="IPR023801">
    <property type="entry name" value="His_deacetylse_dom"/>
</dbReference>
<dbReference type="Gene3D" id="3.40.800.20">
    <property type="entry name" value="Histone deacetylase domain"/>
    <property type="match status" value="1"/>
</dbReference>
<dbReference type="InterPro" id="IPR023696">
    <property type="entry name" value="Ureohydrolase_dom_sf"/>
</dbReference>
<feature type="domain" description="Histone deacetylase" evidence="2">
    <location>
        <begin position="32"/>
        <end position="318"/>
    </location>
</feature>
<accession>H3KEJ4</accession>
<dbReference type="Pfam" id="PF00850">
    <property type="entry name" value="Hist_deacetyl"/>
    <property type="match status" value="1"/>
</dbReference>
<dbReference type="PANTHER" id="PTHR10625">
    <property type="entry name" value="HISTONE DEACETYLASE HDAC1-RELATED"/>
    <property type="match status" value="1"/>
</dbReference>
<dbReference type="STRING" id="762967.HMPREF9440_01158"/>
<evidence type="ECO:0000256" key="1">
    <source>
        <dbReference type="ARBA" id="ARBA00005947"/>
    </source>
</evidence>
<dbReference type="GO" id="GO:0040029">
    <property type="term" value="P:epigenetic regulation of gene expression"/>
    <property type="evidence" value="ECO:0007669"/>
    <property type="project" value="TreeGrafter"/>
</dbReference>
<dbReference type="SUPFAM" id="SSF52768">
    <property type="entry name" value="Arginase/deacetylase"/>
    <property type="match status" value="1"/>
</dbReference>
<name>H3KEJ4_9BURK</name>
<organism evidence="3 4">
    <name type="scientific">Sutterella parvirubra YIT 11816</name>
    <dbReference type="NCBI Taxonomy" id="762967"/>
    <lineage>
        <taxon>Bacteria</taxon>
        <taxon>Pseudomonadati</taxon>
        <taxon>Pseudomonadota</taxon>
        <taxon>Betaproteobacteria</taxon>
        <taxon>Burkholderiales</taxon>
        <taxon>Sutterellaceae</taxon>
        <taxon>Sutterella</taxon>
    </lineage>
</organism>
<dbReference type="CDD" id="cd11599">
    <property type="entry name" value="HDAC_classII_2"/>
    <property type="match status" value="1"/>
</dbReference>
<gene>
    <name evidence="3" type="ORF">HMPREF9440_01158</name>
</gene>
<dbReference type="PATRIC" id="fig|762967.3.peg.917"/>
<dbReference type="PANTHER" id="PTHR10625:SF10">
    <property type="entry name" value="HISTONE DEACETYLASE HDAC1"/>
    <property type="match status" value="1"/>
</dbReference>
<comment type="caution">
    <text evidence="3">The sequence shown here is derived from an EMBL/GenBank/DDBJ whole genome shotgun (WGS) entry which is preliminary data.</text>
</comment>
<dbReference type="OrthoDB" id="9808367at2"/>
<dbReference type="EMBL" id="AFBQ01000157">
    <property type="protein sequence ID" value="EHY31464.1"/>
    <property type="molecule type" value="Genomic_DNA"/>
</dbReference>